<dbReference type="EMBL" id="CP045227">
    <property type="protein sequence ID" value="QFS51109.1"/>
    <property type="molecule type" value="Genomic_DNA"/>
</dbReference>
<evidence type="ECO:0000313" key="2">
    <source>
        <dbReference type="Proteomes" id="UP000326678"/>
    </source>
</evidence>
<evidence type="ECO:0000313" key="1">
    <source>
        <dbReference type="EMBL" id="QFS51109.1"/>
    </source>
</evidence>
<protein>
    <submittedName>
        <fullName evidence="1">Uncharacterized protein</fullName>
    </submittedName>
</protein>
<sequence>MLPRRGTLEFKIINFIIQTFLPHARHLLYAGVPVHRSGL</sequence>
<keyword evidence="2" id="KW-1185">Reference proteome</keyword>
<accession>A0A5P8WH22</accession>
<dbReference type="AlphaFoldDB" id="A0A5P8WH22"/>
<name>A0A5P8WH22_9NOSO</name>
<proteinExistence type="predicted"/>
<reference evidence="1 2" key="1">
    <citation type="submission" date="2019-10" db="EMBL/GenBank/DDBJ databases">
        <title>Genomic and transcriptomic insights into the perfect genentic adaptation of a filamentous nitrogen-fixing cyanobacterium to rice fields.</title>
        <authorList>
            <person name="Chen Z."/>
        </authorList>
    </citation>
    <scope>NUCLEOTIDE SEQUENCE [LARGE SCALE GENOMIC DNA]</scope>
    <source>
        <strain evidence="1">CCNUC1</strain>
    </source>
</reference>
<dbReference type="KEGG" id="nsh:GXM_08603"/>
<dbReference type="Proteomes" id="UP000326678">
    <property type="component" value="Chromosome Gxm2"/>
</dbReference>
<organism evidence="1 2">
    <name type="scientific">Nostoc sphaeroides CCNUC1</name>
    <dbReference type="NCBI Taxonomy" id="2653204"/>
    <lineage>
        <taxon>Bacteria</taxon>
        <taxon>Bacillati</taxon>
        <taxon>Cyanobacteriota</taxon>
        <taxon>Cyanophyceae</taxon>
        <taxon>Nostocales</taxon>
        <taxon>Nostocaceae</taxon>
        <taxon>Nostoc</taxon>
    </lineage>
</organism>
<gene>
    <name evidence="1" type="ORF">GXM_08603</name>
</gene>